<gene>
    <name evidence="2" type="ORF">D3H35_11980</name>
</gene>
<organism evidence="2 3">
    <name type="scientific">Cohnella faecalis</name>
    <dbReference type="NCBI Taxonomy" id="2315694"/>
    <lineage>
        <taxon>Bacteria</taxon>
        <taxon>Bacillati</taxon>
        <taxon>Bacillota</taxon>
        <taxon>Bacilli</taxon>
        <taxon>Bacillales</taxon>
        <taxon>Paenibacillaceae</taxon>
        <taxon>Cohnella</taxon>
    </lineage>
</organism>
<comment type="caution">
    <text evidence="2">The sequence shown here is derived from an EMBL/GenBank/DDBJ whole genome shotgun (WGS) entry which is preliminary data.</text>
</comment>
<dbReference type="AlphaFoldDB" id="A0A398CRI0"/>
<reference evidence="2 3" key="1">
    <citation type="submission" date="2018-09" db="EMBL/GenBank/DDBJ databases">
        <title>Cohnella cavernae sp. nov., isolated from a karst cave.</title>
        <authorList>
            <person name="Zhu H."/>
        </authorList>
    </citation>
    <scope>NUCLEOTIDE SEQUENCE [LARGE SCALE GENOMIC DNA]</scope>
    <source>
        <strain evidence="2 3">K2E09-144</strain>
    </source>
</reference>
<keyword evidence="1" id="KW-1133">Transmembrane helix</keyword>
<dbReference type="Proteomes" id="UP000266340">
    <property type="component" value="Unassembled WGS sequence"/>
</dbReference>
<dbReference type="EMBL" id="QXJM01000037">
    <property type="protein sequence ID" value="RIE03388.1"/>
    <property type="molecule type" value="Genomic_DNA"/>
</dbReference>
<proteinExistence type="predicted"/>
<keyword evidence="3" id="KW-1185">Reference proteome</keyword>
<feature type="transmembrane region" description="Helical" evidence="1">
    <location>
        <begin position="21"/>
        <end position="39"/>
    </location>
</feature>
<feature type="transmembrane region" description="Helical" evidence="1">
    <location>
        <begin position="45"/>
        <end position="71"/>
    </location>
</feature>
<keyword evidence="1" id="KW-0812">Transmembrane</keyword>
<protein>
    <submittedName>
        <fullName evidence="2">Uncharacterized protein</fullName>
    </submittedName>
</protein>
<keyword evidence="1" id="KW-0472">Membrane</keyword>
<sequence length="90" mass="10906">MWLHSFFKRFIFTLMHYYQQIQHILLTVFVIGVVDYFFLYEISVYLFATMPMLAVELIPLGVLLVLAIIVWRAAKYVRRKMKDNKHYLMV</sequence>
<dbReference type="OrthoDB" id="2628931at2"/>
<dbReference type="RefSeq" id="WP_119149587.1">
    <property type="nucleotide sequence ID" value="NZ_JBHSOV010000005.1"/>
</dbReference>
<evidence type="ECO:0000256" key="1">
    <source>
        <dbReference type="SAM" id="Phobius"/>
    </source>
</evidence>
<accession>A0A398CRI0</accession>
<evidence type="ECO:0000313" key="3">
    <source>
        <dbReference type="Proteomes" id="UP000266340"/>
    </source>
</evidence>
<name>A0A398CRI0_9BACL</name>
<evidence type="ECO:0000313" key="2">
    <source>
        <dbReference type="EMBL" id="RIE03388.1"/>
    </source>
</evidence>